<feature type="region of interest" description="Disordered" evidence="1">
    <location>
        <begin position="179"/>
        <end position="294"/>
    </location>
</feature>
<feature type="compositionally biased region" description="Low complexity" evidence="1">
    <location>
        <begin position="186"/>
        <end position="196"/>
    </location>
</feature>
<feature type="region of interest" description="Disordered" evidence="1">
    <location>
        <begin position="1"/>
        <end position="71"/>
    </location>
</feature>
<feature type="compositionally biased region" description="Basic and acidic residues" evidence="1">
    <location>
        <begin position="15"/>
        <end position="63"/>
    </location>
</feature>
<dbReference type="Proteomes" id="UP000807353">
    <property type="component" value="Unassembled WGS sequence"/>
</dbReference>
<evidence type="ECO:0000259" key="2">
    <source>
        <dbReference type="SMART" id="SM01083"/>
    </source>
</evidence>
<dbReference type="SMART" id="SM01083">
    <property type="entry name" value="Cir_N"/>
    <property type="match status" value="1"/>
</dbReference>
<keyword evidence="4" id="KW-1185">Reference proteome</keyword>
<organism evidence="3 4">
    <name type="scientific">Collybia nuda</name>
    <dbReference type="NCBI Taxonomy" id="64659"/>
    <lineage>
        <taxon>Eukaryota</taxon>
        <taxon>Fungi</taxon>
        <taxon>Dikarya</taxon>
        <taxon>Basidiomycota</taxon>
        <taxon>Agaricomycotina</taxon>
        <taxon>Agaricomycetes</taxon>
        <taxon>Agaricomycetidae</taxon>
        <taxon>Agaricales</taxon>
        <taxon>Tricholomatineae</taxon>
        <taxon>Clitocybaceae</taxon>
        <taxon>Collybia</taxon>
    </lineage>
</organism>
<reference evidence="3" key="1">
    <citation type="submission" date="2020-11" db="EMBL/GenBank/DDBJ databases">
        <authorList>
            <consortium name="DOE Joint Genome Institute"/>
            <person name="Ahrendt S."/>
            <person name="Riley R."/>
            <person name="Andreopoulos W."/>
            <person name="Labutti K."/>
            <person name="Pangilinan J."/>
            <person name="Ruiz-Duenas F.J."/>
            <person name="Barrasa J.M."/>
            <person name="Sanchez-Garcia M."/>
            <person name="Camarero S."/>
            <person name="Miyauchi S."/>
            <person name="Serrano A."/>
            <person name="Linde D."/>
            <person name="Babiker R."/>
            <person name="Drula E."/>
            <person name="Ayuso-Fernandez I."/>
            <person name="Pacheco R."/>
            <person name="Padilla G."/>
            <person name="Ferreira P."/>
            <person name="Barriuso J."/>
            <person name="Kellner H."/>
            <person name="Castanera R."/>
            <person name="Alfaro M."/>
            <person name="Ramirez L."/>
            <person name="Pisabarro A.G."/>
            <person name="Kuo A."/>
            <person name="Tritt A."/>
            <person name="Lipzen A."/>
            <person name="He G."/>
            <person name="Yan M."/>
            <person name="Ng V."/>
            <person name="Cullen D."/>
            <person name="Martin F."/>
            <person name="Rosso M.-N."/>
            <person name="Henrissat B."/>
            <person name="Hibbett D."/>
            <person name="Martinez A.T."/>
            <person name="Grigoriev I.V."/>
        </authorList>
    </citation>
    <scope>NUCLEOTIDE SEQUENCE</scope>
    <source>
        <strain evidence="3">CBS 247.69</strain>
    </source>
</reference>
<dbReference type="Pfam" id="PF10197">
    <property type="entry name" value="Cir_N"/>
    <property type="match status" value="1"/>
</dbReference>
<dbReference type="AlphaFoldDB" id="A0A9P5XUH6"/>
<sequence>MGKLNIAHHKSYHPYRRDNIEKVRRDEEEAKLKEAREEGRMMLADSEARIDMLRERAGASDKPSKKRRKDEDIDALIAAGSMKEAVLPTTGGHINFFEDLEHNAISAAIKATKKVDPAETEKGVPLAPSAKDLKPWYSERNKEMLEETADERRLGVCFAYWPHRNRDTARKAIHDPLTSITRQLASRSSTSTSSSTNYRPRMLPPASSKPPEVHARLARESSERERALALIRKKKREMAGSETPSTVYGGEDSGYGDVFNRKEVEEAHRGRERRWDHRDRGWEDDRKRVTRRQW</sequence>
<dbReference type="InterPro" id="IPR039875">
    <property type="entry name" value="LENG1-like"/>
</dbReference>
<name>A0A9P5XUH6_9AGAR</name>
<dbReference type="PANTHER" id="PTHR22093">
    <property type="entry name" value="LEUKOCYTE RECEPTOR CLUSTER LRC MEMBER 1"/>
    <property type="match status" value="1"/>
</dbReference>
<evidence type="ECO:0000256" key="1">
    <source>
        <dbReference type="SAM" id="MobiDB-lite"/>
    </source>
</evidence>
<evidence type="ECO:0000313" key="4">
    <source>
        <dbReference type="Proteomes" id="UP000807353"/>
    </source>
</evidence>
<feature type="compositionally biased region" description="Basic residues" evidence="1">
    <location>
        <begin position="1"/>
        <end position="14"/>
    </location>
</feature>
<feature type="compositionally biased region" description="Basic and acidic residues" evidence="1">
    <location>
        <begin position="259"/>
        <end position="287"/>
    </location>
</feature>
<dbReference type="PANTHER" id="PTHR22093:SF0">
    <property type="entry name" value="LEUKOCYTE RECEPTOR CLUSTER MEMBER 1"/>
    <property type="match status" value="1"/>
</dbReference>
<dbReference type="EMBL" id="MU150487">
    <property type="protein sequence ID" value="KAF9455945.1"/>
    <property type="molecule type" value="Genomic_DNA"/>
</dbReference>
<dbReference type="InterPro" id="IPR019339">
    <property type="entry name" value="CIR_N_dom"/>
</dbReference>
<evidence type="ECO:0000313" key="3">
    <source>
        <dbReference type="EMBL" id="KAF9455945.1"/>
    </source>
</evidence>
<protein>
    <recommendedName>
        <fullName evidence="2">CBF1-interacting co-repressor CIR N-terminal domain-containing protein</fullName>
    </recommendedName>
</protein>
<gene>
    <name evidence="3" type="ORF">BDZ94DRAFT_1178865</name>
</gene>
<feature type="compositionally biased region" description="Basic and acidic residues" evidence="1">
    <location>
        <begin position="211"/>
        <end position="227"/>
    </location>
</feature>
<comment type="caution">
    <text evidence="3">The sequence shown here is derived from an EMBL/GenBank/DDBJ whole genome shotgun (WGS) entry which is preliminary data.</text>
</comment>
<dbReference type="OrthoDB" id="2159131at2759"/>
<proteinExistence type="predicted"/>
<feature type="domain" description="CBF1-interacting co-repressor CIR N-terminal" evidence="2">
    <location>
        <begin position="11"/>
        <end position="47"/>
    </location>
</feature>
<accession>A0A9P5XUH6</accession>